<gene>
    <name evidence="1" type="ORF">ACFFIA_31285</name>
</gene>
<proteinExistence type="predicted"/>
<reference evidence="1 2" key="1">
    <citation type="submission" date="2024-09" db="EMBL/GenBank/DDBJ databases">
        <authorList>
            <person name="Sun Q."/>
            <person name="Mori K."/>
        </authorList>
    </citation>
    <scope>NUCLEOTIDE SEQUENCE [LARGE SCALE GENOMIC DNA]</scope>
    <source>
        <strain evidence="1 2">TBRC 3947</strain>
    </source>
</reference>
<evidence type="ECO:0000313" key="2">
    <source>
        <dbReference type="Proteomes" id="UP001589867"/>
    </source>
</evidence>
<accession>A0ABV6MCI0</accession>
<organism evidence="1 2">
    <name type="scientific">Phytohabitans kaempferiae</name>
    <dbReference type="NCBI Taxonomy" id="1620943"/>
    <lineage>
        <taxon>Bacteria</taxon>
        <taxon>Bacillati</taxon>
        <taxon>Actinomycetota</taxon>
        <taxon>Actinomycetes</taxon>
        <taxon>Micromonosporales</taxon>
        <taxon>Micromonosporaceae</taxon>
    </lineage>
</organism>
<dbReference type="Proteomes" id="UP001589867">
    <property type="component" value="Unassembled WGS sequence"/>
</dbReference>
<sequence length="72" mass="7572">MLNANLQSVGSYICGGTGNCSGTYWAGGLFTLTLPTGWIWTGEPEHCILLSPESLTCSAVSDPPLYVPPTHS</sequence>
<name>A0ABV6MCI0_9ACTN</name>
<dbReference type="EMBL" id="JBHLUH010000064">
    <property type="protein sequence ID" value="MFC0532142.1"/>
    <property type="molecule type" value="Genomic_DNA"/>
</dbReference>
<protein>
    <submittedName>
        <fullName evidence="1">Uncharacterized protein</fullName>
    </submittedName>
</protein>
<evidence type="ECO:0000313" key="1">
    <source>
        <dbReference type="EMBL" id="MFC0532142.1"/>
    </source>
</evidence>
<comment type="caution">
    <text evidence="1">The sequence shown here is derived from an EMBL/GenBank/DDBJ whole genome shotgun (WGS) entry which is preliminary data.</text>
</comment>
<keyword evidence="2" id="KW-1185">Reference proteome</keyword>